<protein>
    <submittedName>
        <fullName evidence="1">Uncharacterized protein</fullName>
    </submittedName>
</protein>
<accession>A0ACB8ZSP8</accession>
<dbReference type="EMBL" id="CM042016">
    <property type="protein sequence ID" value="KAI3700233.1"/>
    <property type="molecule type" value="Genomic_DNA"/>
</dbReference>
<evidence type="ECO:0000313" key="2">
    <source>
        <dbReference type="Proteomes" id="UP001055811"/>
    </source>
</evidence>
<reference evidence="1 2" key="2">
    <citation type="journal article" date="2022" name="Mol. Ecol. Resour.">
        <title>The genomes of chicory, endive, great burdock and yacon provide insights into Asteraceae paleo-polyploidization history and plant inulin production.</title>
        <authorList>
            <person name="Fan W."/>
            <person name="Wang S."/>
            <person name="Wang H."/>
            <person name="Wang A."/>
            <person name="Jiang F."/>
            <person name="Liu H."/>
            <person name="Zhao H."/>
            <person name="Xu D."/>
            <person name="Zhang Y."/>
        </authorList>
    </citation>
    <scope>NUCLEOTIDE SEQUENCE [LARGE SCALE GENOMIC DNA]</scope>
    <source>
        <strain evidence="2">cv. Punajuju</strain>
        <tissue evidence="1">Leaves</tissue>
    </source>
</reference>
<name>A0ACB8ZSP8_CICIN</name>
<reference evidence="2" key="1">
    <citation type="journal article" date="2022" name="Mol. Ecol. Resour.">
        <title>The genomes of chicory, endive, great burdock and yacon provide insights into Asteraceae palaeo-polyploidization history and plant inulin production.</title>
        <authorList>
            <person name="Fan W."/>
            <person name="Wang S."/>
            <person name="Wang H."/>
            <person name="Wang A."/>
            <person name="Jiang F."/>
            <person name="Liu H."/>
            <person name="Zhao H."/>
            <person name="Xu D."/>
            <person name="Zhang Y."/>
        </authorList>
    </citation>
    <scope>NUCLEOTIDE SEQUENCE [LARGE SCALE GENOMIC DNA]</scope>
    <source>
        <strain evidence="2">cv. Punajuju</strain>
    </source>
</reference>
<organism evidence="1 2">
    <name type="scientific">Cichorium intybus</name>
    <name type="common">Chicory</name>
    <dbReference type="NCBI Taxonomy" id="13427"/>
    <lineage>
        <taxon>Eukaryota</taxon>
        <taxon>Viridiplantae</taxon>
        <taxon>Streptophyta</taxon>
        <taxon>Embryophyta</taxon>
        <taxon>Tracheophyta</taxon>
        <taxon>Spermatophyta</taxon>
        <taxon>Magnoliopsida</taxon>
        <taxon>eudicotyledons</taxon>
        <taxon>Gunneridae</taxon>
        <taxon>Pentapetalae</taxon>
        <taxon>asterids</taxon>
        <taxon>campanulids</taxon>
        <taxon>Asterales</taxon>
        <taxon>Asteraceae</taxon>
        <taxon>Cichorioideae</taxon>
        <taxon>Cichorieae</taxon>
        <taxon>Cichoriinae</taxon>
        <taxon>Cichorium</taxon>
    </lineage>
</organism>
<comment type="caution">
    <text evidence="1">The sequence shown here is derived from an EMBL/GenBank/DDBJ whole genome shotgun (WGS) entry which is preliminary data.</text>
</comment>
<dbReference type="Proteomes" id="UP001055811">
    <property type="component" value="Linkage Group LG08"/>
</dbReference>
<sequence>MKKKHKKASIETVDIVVPEKGKKKVNEVRYKQKKRVQEKKGSLKGKSIVEVPFEDAVFENVPIGQEVNDNDKEVNEVHFGVDESLEKINNKEINDEILENFVVDTEPLSMTQILNEPSVMTQLEIEAYNVISKQSGKPYSPIHSLVVGESSKQKVIENETEDFYKEAIEACNIISNLHLLDPNCALDQALTTPNATIPVVNSALTTPNATILVVNSALTTLNAIIPVVNSTFKASENVGKCL</sequence>
<evidence type="ECO:0000313" key="1">
    <source>
        <dbReference type="EMBL" id="KAI3700233.1"/>
    </source>
</evidence>
<proteinExistence type="predicted"/>
<keyword evidence="2" id="KW-1185">Reference proteome</keyword>
<gene>
    <name evidence="1" type="ORF">L2E82_44854</name>
</gene>